<gene>
    <name evidence="1" type="ORF">CEE36_08845</name>
</gene>
<organism evidence="1 2">
    <name type="scientific">candidate division TA06 bacterium B3_TA06</name>
    <dbReference type="NCBI Taxonomy" id="2012487"/>
    <lineage>
        <taxon>Bacteria</taxon>
        <taxon>Bacteria division TA06</taxon>
    </lineage>
</organism>
<proteinExistence type="predicted"/>
<reference evidence="1 2" key="1">
    <citation type="submission" date="2017-06" db="EMBL/GenBank/DDBJ databases">
        <title>Novel microbial phyla capable of carbon fixation and sulfur reduction in deep-sea sediments.</title>
        <authorList>
            <person name="Huang J."/>
            <person name="Baker B."/>
            <person name="Wang Y."/>
        </authorList>
    </citation>
    <scope>NUCLEOTIDE SEQUENCE [LARGE SCALE GENOMIC DNA]</scope>
    <source>
        <strain evidence="1">B3_TA06</strain>
    </source>
</reference>
<name>A0A532V171_UNCT6</name>
<protein>
    <submittedName>
        <fullName evidence="1">Uncharacterized protein</fullName>
    </submittedName>
</protein>
<dbReference type="EMBL" id="NJBO01000015">
    <property type="protein sequence ID" value="TKJ40964.1"/>
    <property type="molecule type" value="Genomic_DNA"/>
</dbReference>
<accession>A0A532V171</accession>
<evidence type="ECO:0000313" key="1">
    <source>
        <dbReference type="EMBL" id="TKJ40964.1"/>
    </source>
</evidence>
<evidence type="ECO:0000313" key="2">
    <source>
        <dbReference type="Proteomes" id="UP000317778"/>
    </source>
</evidence>
<comment type="caution">
    <text evidence="1">The sequence shown here is derived from an EMBL/GenBank/DDBJ whole genome shotgun (WGS) entry which is preliminary data.</text>
</comment>
<dbReference type="AlphaFoldDB" id="A0A532V171"/>
<dbReference type="Proteomes" id="UP000317778">
    <property type="component" value="Unassembled WGS sequence"/>
</dbReference>
<sequence>MDDQTVVEEQESVISGKVESVIDHGTIIQMLVKTDDGSIRYVNWDHRMFFNMAECIGHIPRKGEFVIIHGEPFEQSVEFPDLMEDEP</sequence>